<protein>
    <recommendedName>
        <fullName evidence="9">PDZ domain-containing protein</fullName>
    </recommendedName>
</protein>
<dbReference type="InterPro" id="IPR036034">
    <property type="entry name" value="PDZ_sf"/>
</dbReference>
<accession>A0A1Y5STA1</accession>
<evidence type="ECO:0000256" key="5">
    <source>
        <dbReference type="ARBA" id="ARBA00022692"/>
    </source>
</evidence>
<dbReference type="GO" id="GO:0015031">
    <property type="term" value="P:protein transport"/>
    <property type="evidence" value="ECO:0007669"/>
    <property type="project" value="UniProtKB-KW"/>
</dbReference>
<dbReference type="GO" id="GO:0005886">
    <property type="term" value="C:plasma membrane"/>
    <property type="evidence" value="ECO:0007669"/>
    <property type="project" value="UniProtKB-SubCell"/>
</dbReference>
<keyword evidence="7" id="KW-1133">Transmembrane helix</keyword>
<dbReference type="Proteomes" id="UP000193827">
    <property type="component" value="Unassembled WGS sequence"/>
</dbReference>
<dbReference type="Gene3D" id="2.30.42.10">
    <property type="match status" value="1"/>
</dbReference>
<dbReference type="Gene3D" id="2.30.30.830">
    <property type="match status" value="1"/>
</dbReference>
<evidence type="ECO:0000256" key="4">
    <source>
        <dbReference type="ARBA" id="ARBA00022519"/>
    </source>
</evidence>
<evidence type="ECO:0000256" key="3">
    <source>
        <dbReference type="ARBA" id="ARBA00022475"/>
    </source>
</evidence>
<evidence type="ECO:0000256" key="2">
    <source>
        <dbReference type="ARBA" id="ARBA00022448"/>
    </source>
</evidence>
<evidence type="ECO:0000313" key="11">
    <source>
        <dbReference type="Proteomes" id="UP000193827"/>
    </source>
</evidence>
<keyword evidence="11" id="KW-1185">Reference proteome</keyword>
<reference evidence="10 11" key="1">
    <citation type="submission" date="2017-03" db="EMBL/GenBank/DDBJ databases">
        <authorList>
            <person name="Afonso C.L."/>
            <person name="Miller P.J."/>
            <person name="Scott M.A."/>
            <person name="Spackman E."/>
            <person name="Goraichik I."/>
            <person name="Dimitrov K.M."/>
            <person name="Suarez D.L."/>
            <person name="Swayne D.E."/>
        </authorList>
    </citation>
    <scope>NUCLEOTIDE SEQUENCE [LARGE SCALE GENOMIC DNA]</scope>
    <source>
        <strain evidence="10 11">CECT 8287</strain>
    </source>
</reference>
<dbReference type="AlphaFoldDB" id="A0A1Y5STA1"/>
<dbReference type="Pfam" id="PF11356">
    <property type="entry name" value="T2SSC"/>
    <property type="match status" value="1"/>
</dbReference>
<keyword evidence="8" id="KW-0472">Membrane</keyword>
<dbReference type="InterPro" id="IPR024961">
    <property type="entry name" value="T2SS_GspC_N"/>
</dbReference>
<keyword evidence="6" id="KW-0653">Protein transport</keyword>
<evidence type="ECO:0000256" key="1">
    <source>
        <dbReference type="ARBA" id="ARBA00004533"/>
    </source>
</evidence>
<evidence type="ECO:0000256" key="7">
    <source>
        <dbReference type="ARBA" id="ARBA00022989"/>
    </source>
</evidence>
<dbReference type="InterPro" id="IPR001478">
    <property type="entry name" value="PDZ"/>
</dbReference>
<keyword evidence="5" id="KW-0812">Transmembrane</keyword>
<gene>
    <name evidence="10" type="ORF">PEL8287_02462</name>
</gene>
<name>A0A1Y5STA1_9RHOB</name>
<evidence type="ECO:0000256" key="6">
    <source>
        <dbReference type="ARBA" id="ARBA00022927"/>
    </source>
</evidence>
<proteinExistence type="predicted"/>
<evidence type="ECO:0000259" key="9">
    <source>
        <dbReference type="SMART" id="SM00228"/>
    </source>
</evidence>
<keyword evidence="2" id="KW-0813">Transport</keyword>
<dbReference type="EMBL" id="FWFL01000006">
    <property type="protein sequence ID" value="SLN47831.1"/>
    <property type="molecule type" value="Genomic_DNA"/>
</dbReference>
<dbReference type="SMART" id="SM00228">
    <property type="entry name" value="PDZ"/>
    <property type="match status" value="1"/>
</dbReference>
<organism evidence="10 11">
    <name type="scientific">Roseovarius litorisediminis</name>
    <dbReference type="NCBI Taxonomy" id="1312363"/>
    <lineage>
        <taxon>Bacteria</taxon>
        <taxon>Pseudomonadati</taxon>
        <taxon>Pseudomonadota</taxon>
        <taxon>Alphaproteobacteria</taxon>
        <taxon>Rhodobacterales</taxon>
        <taxon>Roseobacteraceae</taxon>
        <taxon>Roseovarius</taxon>
    </lineage>
</organism>
<evidence type="ECO:0000313" key="10">
    <source>
        <dbReference type="EMBL" id="SLN47831.1"/>
    </source>
</evidence>
<keyword evidence="3" id="KW-1003">Cell membrane</keyword>
<sequence length="312" mass="33728">MLSAFSRGHVFFFDWSYLFCRLKEYFWERPAQLVSMAVFRLADMAWRSGSMTFLAAIALGYGTGQLALTLTASDLRRVAPIVLEQGNSAAGDSDLPDDARGWPPIFGVFTPNQTVTAAAPKPSENYELLGLMAGGDQAWAMVTSSQGNALVSVGDTLPGGEVVRGIDAEGVWIEKDGAKEVVGFEETPAETYSRLVSSDPLKPKTAEVPISAFSGRDMRRVLGRAGSVRMVAPRGGNGDKFPEILWVREGQLYDLIGLRRGDLVLRVNGYSVGDLDTLENASTILSSADKFVVEILRGGQRQTINVKVSGRG</sequence>
<keyword evidence="4" id="KW-0997">Cell inner membrane</keyword>
<evidence type="ECO:0000256" key="8">
    <source>
        <dbReference type="ARBA" id="ARBA00023136"/>
    </source>
</evidence>
<feature type="domain" description="PDZ" evidence="9">
    <location>
        <begin position="222"/>
        <end position="299"/>
    </location>
</feature>
<dbReference type="SUPFAM" id="SSF50156">
    <property type="entry name" value="PDZ domain-like"/>
    <property type="match status" value="1"/>
</dbReference>
<comment type="subcellular location">
    <subcellularLocation>
        <location evidence="1">Cell inner membrane</location>
    </subcellularLocation>
</comment>